<evidence type="ECO:0008006" key="4">
    <source>
        <dbReference type="Google" id="ProtNLM"/>
    </source>
</evidence>
<accession>A0A520LR02</accession>
<evidence type="ECO:0000256" key="1">
    <source>
        <dbReference type="SAM" id="Phobius"/>
    </source>
</evidence>
<feature type="transmembrane region" description="Helical" evidence="1">
    <location>
        <begin position="53"/>
        <end position="74"/>
    </location>
</feature>
<feature type="transmembrane region" description="Helical" evidence="1">
    <location>
        <begin position="118"/>
        <end position="137"/>
    </location>
</feature>
<name>A0A520LR02_9GAMM</name>
<feature type="transmembrane region" description="Helical" evidence="1">
    <location>
        <begin position="86"/>
        <end position="106"/>
    </location>
</feature>
<proteinExistence type="predicted"/>
<keyword evidence="1" id="KW-0472">Membrane</keyword>
<keyword evidence="1" id="KW-0812">Transmembrane</keyword>
<dbReference type="EMBL" id="SHBN01000051">
    <property type="protein sequence ID" value="RZO10822.1"/>
    <property type="molecule type" value="Genomic_DNA"/>
</dbReference>
<keyword evidence="1" id="KW-1133">Transmembrane helix</keyword>
<reference evidence="2 3" key="1">
    <citation type="submission" date="2019-02" db="EMBL/GenBank/DDBJ databases">
        <title>Prokaryotic population dynamics and viral predation in marine succession experiment using metagenomics: the confinement effect.</title>
        <authorList>
            <person name="Haro-Moreno J.M."/>
            <person name="Rodriguez-Valera F."/>
            <person name="Lopez-Perez M."/>
        </authorList>
    </citation>
    <scope>NUCLEOTIDE SEQUENCE [LARGE SCALE GENOMIC DNA]</scope>
    <source>
        <strain evidence="2">MED-G168</strain>
    </source>
</reference>
<feature type="transmembrane region" description="Helical" evidence="1">
    <location>
        <begin position="27"/>
        <end position="47"/>
    </location>
</feature>
<evidence type="ECO:0000313" key="3">
    <source>
        <dbReference type="Proteomes" id="UP000319023"/>
    </source>
</evidence>
<evidence type="ECO:0000313" key="2">
    <source>
        <dbReference type="EMBL" id="RZO10822.1"/>
    </source>
</evidence>
<sequence length="142" mass="15308">MTISAIFYGSFIGFIIMDMDENDGMTALKGATLTTAAMFVLVSVSGINFANPIFVSTVASLIIMLIIWELATLVRGISRGAQKIKAVIGIVTFSMSLLASISMVNVSSDQGLNDWNTAIDLAFSMYIDIINLILYYLEAMGS</sequence>
<protein>
    <recommendedName>
        <fullName evidence="4">BAX inhibitor (BI)-1/YccA family protein</fullName>
    </recommendedName>
</protein>
<dbReference type="AlphaFoldDB" id="A0A520LR02"/>
<gene>
    <name evidence="2" type="ORF">EVB01_02855</name>
</gene>
<comment type="caution">
    <text evidence="2">The sequence shown here is derived from an EMBL/GenBank/DDBJ whole genome shotgun (WGS) entry which is preliminary data.</text>
</comment>
<dbReference type="Proteomes" id="UP000319023">
    <property type="component" value="Unassembled WGS sequence"/>
</dbReference>
<organism evidence="2 3">
    <name type="scientific">SAR86 cluster bacterium</name>
    <dbReference type="NCBI Taxonomy" id="2030880"/>
    <lineage>
        <taxon>Bacteria</taxon>
        <taxon>Pseudomonadati</taxon>
        <taxon>Pseudomonadota</taxon>
        <taxon>Gammaproteobacteria</taxon>
        <taxon>SAR86 cluster</taxon>
    </lineage>
</organism>